<feature type="domain" description="Carbohydrate kinase FGGY N-terminal" evidence="4">
    <location>
        <begin position="3"/>
        <end position="239"/>
    </location>
</feature>
<dbReference type="Gene3D" id="3.30.420.40">
    <property type="match status" value="2"/>
</dbReference>
<dbReference type="Proteomes" id="UP000535937">
    <property type="component" value="Unassembled WGS sequence"/>
</dbReference>
<dbReference type="InterPro" id="IPR043129">
    <property type="entry name" value="ATPase_NBD"/>
</dbReference>
<dbReference type="PANTHER" id="PTHR43095:SF5">
    <property type="entry name" value="XYLULOSE KINASE"/>
    <property type="match status" value="1"/>
</dbReference>
<keyword evidence="2" id="KW-0808">Transferase</keyword>
<name>A0A7W4WBL3_9GAMM</name>
<reference evidence="6 7" key="1">
    <citation type="submission" date="2020-08" db="EMBL/GenBank/DDBJ databases">
        <title>Genomic Encyclopedia of Type Strains, Phase III (KMG-III): the genomes of soil and plant-associated and newly described type strains.</title>
        <authorList>
            <person name="Whitman W."/>
        </authorList>
    </citation>
    <scope>NUCLEOTIDE SEQUENCE [LARGE SCALE GENOMIC DNA]</scope>
    <source>
        <strain evidence="6 7">CECT 8799</strain>
    </source>
</reference>
<accession>A0A7W4WBL3</accession>
<evidence type="ECO:0000256" key="3">
    <source>
        <dbReference type="ARBA" id="ARBA00022777"/>
    </source>
</evidence>
<evidence type="ECO:0000256" key="1">
    <source>
        <dbReference type="ARBA" id="ARBA00009156"/>
    </source>
</evidence>
<dbReference type="EMBL" id="JACHWZ010000008">
    <property type="protein sequence ID" value="MBB3061264.1"/>
    <property type="molecule type" value="Genomic_DNA"/>
</dbReference>
<organism evidence="6 7">
    <name type="scientific">Microbulbifer rhizosphaerae</name>
    <dbReference type="NCBI Taxonomy" id="1562603"/>
    <lineage>
        <taxon>Bacteria</taxon>
        <taxon>Pseudomonadati</taxon>
        <taxon>Pseudomonadota</taxon>
        <taxon>Gammaproteobacteria</taxon>
        <taxon>Cellvibrionales</taxon>
        <taxon>Microbulbiferaceae</taxon>
        <taxon>Microbulbifer</taxon>
    </lineage>
</organism>
<sequence>MSYKLVLDVGKTHVKLHLLNNAGESVFSRQTDNRVLSGAPYPHFDIEGLWQWMLRGIGEAAQEYLISAVSITTHGAAAALINRHGEEAGLVLPVLDYEYTGIESCNPRYDRLRPEFSETYSPALPAGLNLGRQLYWQRQLYPEAFARATDILMYPQYWAWRLTGQCCSEVTSLGCHTDLWSPATADFSSLVENLRWRHLFPRVVPAWTQLGCIRPEIGKLTGLPDSCRVFAGVHDSNASFLRYRATCADKPFTVISTGTWSILMVSGTPLEGLKAGRDMLANVDVTGQPVACARFMGGREYAAVCKRAGAAIDEQYGETELQKLIDAGTMALPDFSGGSGPFPGRDGRLEGVVPTGCGAALASLYCALMLDYLLDLLGARGDIFVEGAFLKNPILCALLAQLRGHQQVWLSADDTGTVQGCASLVDWVGGVNRPLAQSGGATRLKKFEHYKQRWRRTLELEAVSVAG</sequence>
<dbReference type="InterPro" id="IPR050406">
    <property type="entry name" value="FGGY_Carb_Kinase"/>
</dbReference>
<keyword evidence="3 6" id="KW-0418">Kinase</keyword>
<dbReference type="CDD" id="cd07772">
    <property type="entry name" value="ASKHA_NBD_FGGY_NaCK-like"/>
    <property type="match status" value="1"/>
</dbReference>
<feature type="domain" description="Carbohydrate kinase FGGY C-terminal" evidence="5">
    <location>
        <begin position="250"/>
        <end position="426"/>
    </location>
</feature>
<dbReference type="Pfam" id="PF00370">
    <property type="entry name" value="FGGY_N"/>
    <property type="match status" value="1"/>
</dbReference>
<evidence type="ECO:0000259" key="4">
    <source>
        <dbReference type="Pfam" id="PF00370"/>
    </source>
</evidence>
<dbReference type="GO" id="GO:0016301">
    <property type="term" value="F:kinase activity"/>
    <property type="evidence" value="ECO:0007669"/>
    <property type="project" value="UniProtKB-KW"/>
</dbReference>
<dbReference type="RefSeq" id="WP_183459477.1">
    <property type="nucleotide sequence ID" value="NZ_JACHWZ010000008.1"/>
</dbReference>
<comment type="similarity">
    <text evidence="1">Belongs to the FGGY kinase family.</text>
</comment>
<gene>
    <name evidence="6" type="ORF">FHS09_002097</name>
</gene>
<dbReference type="InterPro" id="IPR049382">
    <property type="entry name" value="FGGY_C_2"/>
</dbReference>
<comment type="caution">
    <text evidence="6">The sequence shown here is derived from an EMBL/GenBank/DDBJ whole genome shotgun (WGS) entry which is preliminary data.</text>
</comment>
<dbReference type="PANTHER" id="PTHR43095">
    <property type="entry name" value="SUGAR KINASE"/>
    <property type="match status" value="1"/>
</dbReference>
<evidence type="ECO:0000259" key="5">
    <source>
        <dbReference type="Pfam" id="PF21546"/>
    </source>
</evidence>
<dbReference type="Pfam" id="PF21546">
    <property type="entry name" value="FGGY_C_2"/>
    <property type="match status" value="1"/>
</dbReference>
<dbReference type="GO" id="GO:0005975">
    <property type="term" value="P:carbohydrate metabolic process"/>
    <property type="evidence" value="ECO:0007669"/>
    <property type="project" value="InterPro"/>
</dbReference>
<proteinExistence type="inferred from homology"/>
<dbReference type="InterPro" id="IPR018484">
    <property type="entry name" value="FGGY_N"/>
</dbReference>
<evidence type="ECO:0000256" key="2">
    <source>
        <dbReference type="ARBA" id="ARBA00022679"/>
    </source>
</evidence>
<evidence type="ECO:0000313" key="6">
    <source>
        <dbReference type="EMBL" id="MBB3061264.1"/>
    </source>
</evidence>
<evidence type="ECO:0000313" key="7">
    <source>
        <dbReference type="Proteomes" id="UP000535937"/>
    </source>
</evidence>
<dbReference type="AlphaFoldDB" id="A0A7W4WBL3"/>
<dbReference type="SUPFAM" id="SSF53067">
    <property type="entry name" value="Actin-like ATPase domain"/>
    <property type="match status" value="1"/>
</dbReference>
<protein>
    <submittedName>
        <fullName evidence="6">Sugar (Pentulose or hexulose) kinase</fullName>
    </submittedName>
</protein>
<keyword evidence="7" id="KW-1185">Reference proteome</keyword>